<dbReference type="AlphaFoldDB" id="A0A9P0B8T5"/>
<dbReference type="InterPro" id="IPR032004">
    <property type="entry name" value="DUF4790"/>
</dbReference>
<protein>
    <submittedName>
        <fullName evidence="1">Uncharacterized protein</fullName>
    </submittedName>
</protein>
<dbReference type="OrthoDB" id="7675754at2759"/>
<keyword evidence="2" id="KW-1185">Reference proteome</keyword>
<dbReference type="Pfam" id="PF16037">
    <property type="entry name" value="DUF4790"/>
    <property type="match status" value="1"/>
</dbReference>
<accession>A0A9P0B8T5</accession>
<dbReference type="Proteomes" id="UP001154078">
    <property type="component" value="Chromosome 5"/>
</dbReference>
<proteinExistence type="predicted"/>
<evidence type="ECO:0000313" key="2">
    <source>
        <dbReference type="Proteomes" id="UP001154078"/>
    </source>
</evidence>
<gene>
    <name evidence="1" type="ORF">MELIAE_LOCUS8364</name>
</gene>
<name>A0A9P0B8T5_BRAAE</name>
<sequence length="142" mass="16459">MSLNKEPSNTVIVGLKKKKIKPKKDLNLSNDPSFSDLKLPYRVICSRRTIKTKQMQVRQFTKELGLHEILQSQALDGVRLHREFSNPILEYPHASELITMTPAEKRQLEEILKFGFYQKVHVGKCPPLVHGIRPGWEERKSK</sequence>
<reference evidence="1" key="1">
    <citation type="submission" date="2021-12" db="EMBL/GenBank/DDBJ databases">
        <authorList>
            <person name="King R."/>
        </authorList>
    </citation>
    <scope>NUCLEOTIDE SEQUENCE</scope>
</reference>
<evidence type="ECO:0000313" key="1">
    <source>
        <dbReference type="EMBL" id="CAH0557716.1"/>
    </source>
</evidence>
<dbReference type="EMBL" id="OV121136">
    <property type="protein sequence ID" value="CAH0557716.1"/>
    <property type="molecule type" value="Genomic_DNA"/>
</dbReference>
<organism evidence="1 2">
    <name type="scientific">Brassicogethes aeneus</name>
    <name type="common">Rape pollen beetle</name>
    <name type="synonym">Meligethes aeneus</name>
    <dbReference type="NCBI Taxonomy" id="1431903"/>
    <lineage>
        <taxon>Eukaryota</taxon>
        <taxon>Metazoa</taxon>
        <taxon>Ecdysozoa</taxon>
        <taxon>Arthropoda</taxon>
        <taxon>Hexapoda</taxon>
        <taxon>Insecta</taxon>
        <taxon>Pterygota</taxon>
        <taxon>Neoptera</taxon>
        <taxon>Endopterygota</taxon>
        <taxon>Coleoptera</taxon>
        <taxon>Polyphaga</taxon>
        <taxon>Cucujiformia</taxon>
        <taxon>Nitidulidae</taxon>
        <taxon>Meligethinae</taxon>
        <taxon>Brassicogethes</taxon>
    </lineage>
</organism>